<proteinExistence type="predicted"/>
<organism evidence="1 2">
    <name type="scientific">Oerskovia jenensis</name>
    <dbReference type="NCBI Taxonomy" id="162169"/>
    <lineage>
        <taxon>Bacteria</taxon>
        <taxon>Bacillati</taxon>
        <taxon>Actinomycetota</taxon>
        <taxon>Actinomycetes</taxon>
        <taxon>Micrococcales</taxon>
        <taxon>Cellulomonadaceae</taxon>
        <taxon>Oerskovia</taxon>
    </lineage>
</organism>
<evidence type="ECO:0000313" key="2">
    <source>
        <dbReference type="Proteomes" id="UP000698059"/>
    </source>
</evidence>
<accession>A0ABS2LIB4</accession>
<reference evidence="1 2" key="1">
    <citation type="submission" date="2021-01" db="EMBL/GenBank/DDBJ databases">
        <title>Sequencing the genomes of 1000 actinobacteria strains.</title>
        <authorList>
            <person name="Klenk H.-P."/>
        </authorList>
    </citation>
    <scope>NUCLEOTIDE SEQUENCE [LARGE SCALE GENOMIC DNA]</scope>
    <source>
        <strain evidence="1 2">DSM 46000</strain>
    </source>
</reference>
<gene>
    <name evidence="1" type="ORF">JOD49_003091</name>
</gene>
<dbReference type="Proteomes" id="UP000698059">
    <property type="component" value="Unassembled WGS sequence"/>
</dbReference>
<comment type="caution">
    <text evidence="1">The sequence shown here is derived from an EMBL/GenBank/DDBJ whole genome shotgun (WGS) entry which is preliminary data.</text>
</comment>
<keyword evidence="2" id="KW-1185">Reference proteome</keyword>
<evidence type="ECO:0000313" key="1">
    <source>
        <dbReference type="EMBL" id="MBM7480171.1"/>
    </source>
</evidence>
<protein>
    <submittedName>
        <fullName evidence="1">Ethanolamine utilization microcompartment shell protein EutS</fullName>
    </submittedName>
</protein>
<name>A0ABS2LIB4_9CELL</name>
<sequence>MPVRAWIVTMEGDEFEIDADAIAWTRRAVHISYIDRFERPDTAWVWAGAVVRR</sequence>
<dbReference type="EMBL" id="JAFBBO010000001">
    <property type="protein sequence ID" value="MBM7480171.1"/>
    <property type="molecule type" value="Genomic_DNA"/>
</dbReference>
<dbReference type="RefSeq" id="WP_239525232.1">
    <property type="nucleotide sequence ID" value="NZ_BAAAVF010000007.1"/>
</dbReference>